<organism evidence="2 3">
    <name type="scientific">Pipistrellus kuhlii</name>
    <name type="common">Kuhl's pipistrelle</name>
    <dbReference type="NCBI Taxonomy" id="59472"/>
    <lineage>
        <taxon>Eukaryota</taxon>
        <taxon>Metazoa</taxon>
        <taxon>Chordata</taxon>
        <taxon>Craniata</taxon>
        <taxon>Vertebrata</taxon>
        <taxon>Euteleostomi</taxon>
        <taxon>Mammalia</taxon>
        <taxon>Eutheria</taxon>
        <taxon>Laurasiatheria</taxon>
        <taxon>Chiroptera</taxon>
        <taxon>Yangochiroptera</taxon>
        <taxon>Vespertilionidae</taxon>
        <taxon>Pipistrellus</taxon>
    </lineage>
</organism>
<reference evidence="2 3" key="1">
    <citation type="journal article" date="2020" name="Nature">
        <title>Six reference-quality genomes reveal evolution of bat adaptations.</title>
        <authorList>
            <person name="Jebb D."/>
            <person name="Huang Z."/>
            <person name="Pippel M."/>
            <person name="Hughes G.M."/>
            <person name="Lavrichenko K."/>
            <person name="Devanna P."/>
            <person name="Winkler S."/>
            <person name="Jermiin L.S."/>
            <person name="Skirmuntt E.C."/>
            <person name="Katzourakis A."/>
            <person name="Burkitt-Gray L."/>
            <person name="Ray D.A."/>
            <person name="Sullivan K.A.M."/>
            <person name="Roscito J.G."/>
            <person name="Kirilenko B.M."/>
            <person name="Davalos L.M."/>
            <person name="Corthals A.P."/>
            <person name="Power M.L."/>
            <person name="Jones G."/>
            <person name="Ransome R.D."/>
            <person name="Dechmann D.K.N."/>
            <person name="Locatelli A.G."/>
            <person name="Puechmaille S.J."/>
            <person name="Fedrigo O."/>
            <person name="Jarvis E.D."/>
            <person name="Hiller M."/>
            <person name="Vernes S.C."/>
            <person name="Myers E.W."/>
            <person name="Teeling E.C."/>
        </authorList>
    </citation>
    <scope>NUCLEOTIDE SEQUENCE [LARGE SCALE GENOMIC DNA]</scope>
    <source>
        <strain evidence="2">MPipKuh1</strain>
        <tissue evidence="2">Flight muscle</tissue>
    </source>
</reference>
<dbReference type="EMBL" id="JACAGB010000018">
    <property type="protein sequence ID" value="KAF6316234.1"/>
    <property type="molecule type" value="Genomic_DNA"/>
</dbReference>
<evidence type="ECO:0000313" key="3">
    <source>
        <dbReference type="Proteomes" id="UP000558488"/>
    </source>
</evidence>
<comment type="caution">
    <text evidence="2">The sequence shown here is derived from an EMBL/GenBank/DDBJ whole genome shotgun (WGS) entry which is preliminary data.</text>
</comment>
<sequence length="166" mass="18979">MKGQYMDPWGVFVCELRDSYTPGNCGILVDGVPLTRQPPLLLGSLPEQPALKWKLHHLEGKSGYCQKSEIPGNIQQLHPANSCEPYNTGLQVARVHGFKGSQRLLMERSAFSWDKERENYIPDTQRREIMGRQRNNPHMKEKQASPEKDVNEMEASNLSENSEKWS</sequence>
<dbReference type="Proteomes" id="UP000558488">
    <property type="component" value="Unassembled WGS sequence"/>
</dbReference>
<gene>
    <name evidence="2" type="ORF">mPipKuh1_008737</name>
</gene>
<proteinExistence type="predicted"/>
<name>A0A7J7UTX5_PIPKU</name>
<evidence type="ECO:0000313" key="2">
    <source>
        <dbReference type="EMBL" id="KAF6316234.1"/>
    </source>
</evidence>
<protein>
    <submittedName>
        <fullName evidence="2">Uncharacterized protein</fullName>
    </submittedName>
</protein>
<evidence type="ECO:0000256" key="1">
    <source>
        <dbReference type="SAM" id="MobiDB-lite"/>
    </source>
</evidence>
<feature type="compositionally biased region" description="Basic and acidic residues" evidence="1">
    <location>
        <begin position="138"/>
        <end position="151"/>
    </location>
</feature>
<feature type="region of interest" description="Disordered" evidence="1">
    <location>
        <begin position="123"/>
        <end position="166"/>
    </location>
</feature>
<keyword evidence="3" id="KW-1185">Reference proteome</keyword>
<dbReference type="AlphaFoldDB" id="A0A7J7UTX5"/>
<accession>A0A7J7UTX5</accession>